<gene>
    <name evidence="4" type="ORF">H9863_08650</name>
</gene>
<name>A0A9D1V150_9BACT</name>
<reference evidence="4" key="2">
    <citation type="submission" date="2021-04" db="EMBL/GenBank/DDBJ databases">
        <authorList>
            <person name="Gilroy R."/>
        </authorList>
    </citation>
    <scope>NUCLEOTIDE SEQUENCE</scope>
    <source>
        <strain evidence="4">23274</strain>
    </source>
</reference>
<dbReference type="Pfam" id="PF16344">
    <property type="entry name" value="FecR_C"/>
    <property type="match status" value="1"/>
</dbReference>
<dbReference type="InterPro" id="IPR006860">
    <property type="entry name" value="FecR"/>
</dbReference>
<accession>A0A9D1V150</accession>
<sequence length="387" mass="43863">MAYFERYSHIALLLAKALQEDLTEEEVRELEAWRLEDKANEALYQSMMSPDFVNGKAAVHERFQAEPAYQRVRAVCRKRARRRRIYRLGGVAAAVLLALGVGHYVWMREPQLDKMPLVHEVIVPGEAKAELILAGGERLFLGTEVQDSVLKQPGAEVHASGEHLNYVKGEETQEIQYNILRVPRGGEYTVTLQDGSVVQLNSASELRYPVQFAGQERRVFLSGEAYFEVAKDARHPFVVEVGHAEIEVLGTSFNVYSYLEEQKTEATLVEGKVRFSAGGQEVTLSPGEQGVWDTAGHLDKREVDVYPYIAWKDGKFVFRKRTLEEVMRIVSRWYNVNVVFEDAVSKQVSFSGNIRRYDDFSQVVGMLEMTGGLEFKIEGKTIYIAAK</sequence>
<protein>
    <submittedName>
        <fullName evidence="4">DUF4974 domain-containing protein</fullName>
    </submittedName>
</protein>
<dbReference type="GO" id="GO:0016989">
    <property type="term" value="F:sigma factor antagonist activity"/>
    <property type="evidence" value="ECO:0007669"/>
    <property type="project" value="TreeGrafter"/>
</dbReference>
<dbReference type="PANTHER" id="PTHR30273:SF2">
    <property type="entry name" value="PROTEIN FECR"/>
    <property type="match status" value="1"/>
</dbReference>
<dbReference type="Proteomes" id="UP000824202">
    <property type="component" value="Unassembled WGS sequence"/>
</dbReference>
<dbReference type="Gene3D" id="2.60.120.1440">
    <property type="match status" value="1"/>
</dbReference>
<reference evidence="4" key="1">
    <citation type="journal article" date="2021" name="PeerJ">
        <title>Extensive microbial diversity within the chicken gut microbiome revealed by metagenomics and culture.</title>
        <authorList>
            <person name="Gilroy R."/>
            <person name="Ravi A."/>
            <person name="Getino M."/>
            <person name="Pursley I."/>
            <person name="Horton D.L."/>
            <person name="Alikhan N.F."/>
            <person name="Baker D."/>
            <person name="Gharbi K."/>
            <person name="Hall N."/>
            <person name="Watson M."/>
            <person name="Adriaenssens E.M."/>
            <person name="Foster-Nyarko E."/>
            <person name="Jarju S."/>
            <person name="Secka A."/>
            <person name="Antonio M."/>
            <person name="Oren A."/>
            <person name="Chaudhuri R.R."/>
            <person name="La Ragione R."/>
            <person name="Hildebrand F."/>
            <person name="Pallen M.J."/>
        </authorList>
    </citation>
    <scope>NUCLEOTIDE SEQUENCE</scope>
    <source>
        <strain evidence="4">23274</strain>
    </source>
</reference>
<feature type="transmembrane region" description="Helical" evidence="1">
    <location>
        <begin position="85"/>
        <end position="106"/>
    </location>
</feature>
<evidence type="ECO:0000313" key="5">
    <source>
        <dbReference type="Proteomes" id="UP000824202"/>
    </source>
</evidence>
<evidence type="ECO:0000259" key="3">
    <source>
        <dbReference type="Pfam" id="PF16344"/>
    </source>
</evidence>
<evidence type="ECO:0000313" key="4">
    <source>
        <dbReference type="EMBL" id="HIX04162.1"/>
    </source>
</evidence>
<dbReference type="EMBL" id="DXFT01000167">
    <property type="protein sequence ID" value="HIX04162.1"/>
    <property type="molecule type" value="Genomic_DNA"/>
</dbReference>
<dbReference type="PANTHER" id="PTHR30273">
    <property type="entry name" value="PERIPLASMIC SIGNAL SENSOR AND SIGMA FACTOR ACTIVATOR FECR-RELATED"/>
    <property type="match status" value="1"/>
</dbReference>
<keyword evidence="1" id="KW-0472">Membrane</keyword>
<dbReference type="AlphaFoldDB" id="A0A9D1V150"/>
<dbReference type="InterPro" id="IPR012373">
    <property type="entry name" value="Ferrdict_sens_TM"/>
</dbReference>
<keyword evidence="1" id="KW-1133">Transmembrane helix</keyword>
<comment type="caution">
    <text evidence="4">The sequence shown here is derived from an EMBL/GenBank/DDBJ whole genome shotgun (WGS) entry which is preliminary data.</text>
</comment>
<dbReference type="Pfam" id="PF04773">
    <property type="entry name" value="FecR"/>
    <property type="match status" value="1"/>
</dbReference>
<feature type="domain" description="Protein FecR C-terminal" evidence="3">
    <location>
        <begin position="315"/>
        <end position="384"/>
    </location>
</feature>
<feature type="domain" description="FecR protein" evidence="2">
    <location>
        <begin position="180"/>
        <end position="274"/>
    </location>
</feature>
<organism evidence="4 5">
    <name type="scientific">Candidatus Odoribacter faecigallinarum</name>
    <dbReference type="NCBI Taxonomy" id="2838706"/>
    <lineage>
        <taxon>Bacteria</taxon>
        <taxon>Pseudomonadati</taxon>
        <taxon>Bacteroidota</taxon>
        <taxon>Bacteroidia</taxon>
        <taxon>Bacteroidales</taxon>
        <taxon>Odoribacteraceae</taxon>
        <taxon>Odoribacter</taxon>
    </lineage>
</organism>
<evidence type="ECO:0000259" key="2">
    <source>
        <dbReference type="Pfam" id="PF04773"/>
    </source>
</evidence>
<dbReference type="InterPro" id="IPR032508">
    <property type="entry name" value="FecR_C"/>
</dbReference>
<keyword evidence="1" id="KW-0812">Transmembrane</keyword>
<dbReference type="Gene3D" id="3.55.50.30">
    <property type="match status" value="1"/>
</dbReference>
<evidence type="ECO:0000256" key="1">
    <source>
        <dbReference type="SAM" id="Phobius"/>
    </source>
</evidence>
<proteinExistence type="predicted"/>